<dbReference type="SUPFAM" id="SSF52058">
    <property type="entry name" value="L domain-like"/>
    <property type="match status" value="1"/>
</dbReference>
<dbReference type="PROSITE" id="PS00108">
    <property type="entry name" value="PROTEIN_KINASE_ST"/>
    <property type="match status" value="1"/>
</dbReference>
<sequence length="1675" mass="183433">MLGEVTDLLNTAAAAAGPFGVVFGLVGAIIEVAERVKANHAAAKALGDHAKLVAVTLQNQLRDGHNEAVQRGVDALREVLERIERLLKKTAERSGLQQTLSSRTTAARIKELDEELSDKQQDLGLAVSLQVDAVAKAIQQDVADLPALLESLMSNVDGKFEVVSERLETLLAIEQNQSDLLNTLPDRLAPKLVELLSNTKTDILMFSGRDLSRSHNWSVNPDDVDIIWKQRIGAGGFGEVYTAIWDDGKVAVKVLSGGTKGQEAVRTIEKEASVWYPLNHPNVLRLWRVCLNADRPFIVMELMKQDLSAYLRERPDTSIPVRTGLILSIARGMQYLHRCTPPIIHGDLKAANVLIGEDGVVRIADFGMAFIKANSRANTGRRTTALRWVAPEKYKRGYKLETPSDVFGFAMTAIEILTGKVPFSYLNSDDEAKKEIKEGKRPPRPSGIPDALWDLIEDCWQEDPKLRPSFAQIVKRVDRLPTERPSTDPLPQPAASLNPRVPSPAPPSPHPPAARDIEILLDVFPDWCRSKGITAANFLGFHETVTGEDDEPVEMLEWNNDGQLLALRLMDQGLTGALSPRIGDLVNLQNLWLCDNEITELPESIGNLTNLTHLLVPRNKLMRLPESVGRLGKLKWLDLEGNCLTSVPESVGRLASLTAIDLERNRLTSLPSSFGQLKRTAELLTELAHGGASTTASDSRSQFEYPDEFEDASIEDGSFFGDFDVATAPSLAPPASAERPRALAMADDIHAAAGRVHANRRAAAALDSHVTLVAFALEHNLASVQSGSLASGVKTLESLLAEIHHVLSATAKRCKLYQILVADTTGKLIGEYDADLQRITKSLRLEVAHNPSELATAASLDEAGLPSLLQALVEQSTDDFDVASHSWIETLDAIENRHNRVGCKLPGSVENKFFDLLMNTRVRIVSRLDRALVPTRRWSVSPENVQIFRDKLIGSGSFGSVFRGRWKSRDVAIKTIHAIDLKRCVGALDDELSRWFPLDHPHVIRLYGACLNADEPFIVMPHMCEDARSIQCQLDEPLMHVRTNVLRGVAAGMRHLHEQQRPIVHGNLRASNVLIGTKPEIVGVSEIGMSLNKINSSANTRHRIDTVRWVAPEAYERGYWPDLPLDVFSFAMTALEILTAKVPFVELARDDHVRAKIRSGERPARPGGIPDALWALIQACWSHDPQTRPTFGEIVERLGPAVHGPAPADHTLALQTAVSLARGLRHRLDTDVASFNAQAAAALVDQVECMAAMLENWASDAFGFTLGDMQAISSVLGDIDRTLDEMTRNNRLLQALSMSSVAAKLDELSRRLVALQKSSLPSDTFDAHAVAKAIEEDEMMLPILAEDLMQIREPGFDLKGQHLETLVAIQQHQGELVGVIPEDKRSQMQQLIDRTRDGIVSQTGQVQVVQQGWVLLPEHISLDGTVSTSGVHQGQCKGEPASFMPIHGDLGNQSVLDAVQAEASQWLALRHENVLRLFGVSLDRDQPLVATSRFVSDVASFIGNNSGMGAAQRTQMILGVARGMRHLHEQQPPVVHGSLTSGAVVVDASAHVFVCDFGITAIKTSPAADERYATERERWLASEVAGAQHTPSRAADVFAFAMVAIEILTGGLPFADEAPSAMIAGEWICDGERPERPAGVSDGLWSVIVDCWQQEPESRPAFGEIVQRLESLVGM</sequence>
<feature type="domain" description="Protein kinase" evidence="11">
    <location>
        <begin position="1417"/>
        <end position="1673"/>
    </location>
</feature>
<dbReference type="InterPro" id="IPR011009">
    <property type="entry name" value="Kinase-like_dom_sf"/>
</dbReference>
<keyword evidence="3" id="KW-0808">Transferase</keyword>
<dbReference type="Gene3D" id="3.80.10.10">
    <property type="entry name" value="Ribonuclease Inhibitor"/>
    <property type="match status" value="1"/>
</dbReference>
<evidence type="ECO:0000259" key="11">
    <source>
        <dbReference type="PROSITE" id="PS50011"/>
    </source>
</evidence>
<dbReference type="InterPro" id="IPR054000">
    <property type="entry name" value="MLKL_N"/>
</dbReference>
<dbReference type="SMART" id="SM00364">
    <property type="entry name" value="LRR_BAC"/>
    <property type="match status" value="4"/>
</dbReference>
<feature type="binding site" evidence="8">
    <location>
        <position position="253"/>
    </location>
    <ligand>
        <name>ATP</name>
        <dbReference type="ChEBI" id="CHEBI:30616"/>
    </ligand>
</feature>
<feature type="coiled-coil region" evidence="9">
    <location>
        <begin position="66"/>
        <end position="93"/>
    </location>
</feature>
<dbReference type="InterPro" id="IPR001611">
    <property type="entry name" value="Leu-rich_rpt"/>
</dbReference>
<keyword evidence="6" id="KW-0418">Kinase</keyword>
<protein>
    <submittedName>
        <fullName evidence="12">U1 snRNP protein</fullName>
    </submittedName>
</protein>
<dbReference type="PANTHER" id="PTHR44329">
    <property type="entry name" value="SERINE/THREONINE-PROTEIN KINASE TNNI3K-RELATED"/>
    <property type="match status" value="1"/>
</dbReference>
<dbReference type="Pfam" id="PF07714">
    <property type="entry name" value="PK_Tyr_Ser-Thr"/>
    <property type="match status" value="3"/>
</dbReference>
<feature type="binding site" evidence="8">
    <location>
        <position position="974"/>
    </location>
    <ligand>
        <name>ATP</name>
        <dbReference type="ChEBI" id="CHEBI:30616"/>
    </ligand>
</feature>
<evidence type="ECO:0000256" key="5">
    <source>
        <dbReference type="ARBA" id="ARBA00022741"/>
    </source>
</evidence>
<dbReference type="PROSITE" id="PS00107">
    <property type="entry name" value="PROTEIN_KINASE_ATP"/>
    <property type="match status" value="2"/>
</dbReference>
<evidence type="ECO:0000256" key="10">
    <source>
        <dbReference type="SAM" id="MobiDB-lite"/>
    </source>
</evidence>
<feature type="compositionally biased region" description="Pro residues" evidence="10">
    <location>
        <begin position="501"/>
        <end position="512"/>
    </location>
</feature>
<keyword evidence="13" id="KW-1185">Reference proteome</keyword>
<keyword evidence="4" id="KW-0677">Repeat</keyword>
<evidence type="ECO:0000313" key="13">
    <source>
        <dbReference type="Proteomes" id="UP001527925"/>
    </source>
</evidence>
<dbReference type="InterPro" id="IPR008271">
    <property type="entry name" value="Ser/Thr_kinase_AS"/>
</dbReference>
<accession>A0ABR4NG80</accession>
<dbReference type="InterPro" id="IPR003591">
    <property type="entry name" value="Leu-rich_rpt_typical-subtyp"/>
</dbReference>
<dbReference type="InterPro" id="IPR059179">
    <property type="entry name" value="MLKL-like_MCAfunc"/>
</dbReference>
<dbReference type="Proteomes" id="UP001527925">
    <property type="component" value="Unassembled WGS sequence"/>
</dbReference>
<dbReference type="Gene3D" id="1.20.930.20">
    <property type="entry name" value="Adaptor protein Cbl, N-terminal domain"/>
    <property type="match status" value="1"/>
</dbReference>
<reference evidence="12 13" key="1">
    <citation type="submission" date="2023-09" db="EMBL/GenBank/DDBJ databases">
        <title>Pangenome analysis of Batrachochytrium dendrobatidis and related Chytrids.</title>
        <authorList>
            <person name="Yacoub M.N."/>
            <person name="Stajich J.E."/>
            <person name="James T.Y."/>
        </authorList>
    </citation>
    <scope>NUCLEOTIDE SEQUENCE [LARGE SCALE GENOMIC DNA]</scope>
    <source>
        <strain evidence="12 13">JEL0888</strain>
    </source>
</reference>
<dbReference type="InterPro" id="IPR036537">
    <property type="entry name" value="Adaptor_Cbl_N_dom_sf"/>
</dbReference>
<dbReference type="CDD" id="cd21037">
    <property type="entry name" value="MLKL_NTD"/>
    <property type="match status" value="1"/>
</dbReference>
<keyword evidence="1" id="KW-0723">Serine/threonine-protein kinase</keyword>
<organism evidence="12 13">
    <name type="scientific">Polyrhizophydium stewartii</name>
    <dbReference type="NCBI Taxonomy" id="2732419"/>
    <lineage>
        <taxon>Eukaryota</taxon>
        <taxon>Fungi</taxon>
        <taxon>Fungi incertae sedis</taxon>
        <taxon>Chytridiomycota</taxon>
        <taxon>Chytridiomycota incertae sedis</taxon>
        <taxon>Chytridiomycetes</taxon>
        <taxon>Rhizophydiales</taxon>
        <taxon>Rhizophydiales incertae sedis</taxon>
        <taxon>Polyrhizophydium</taxon>
    </lineage>
</organism>
<dbReference type="Pfam" id="PF00560">
    <property type="entry name" value="LRR_1"/>
    <property type="match status" value="1"/>
</dbReference>
<dbReference type="InterPro" id="IPR000719">
    <property type="entry name" value="Prot_kinase_dom"/>
</dbReference>
<dbReference type="PROSITE" id="PS51450">
    <property type="entry name" value="LRR"/>
    <property type="match status" value="2"/>
</dbReference>
<dbReference type="SMART" id="SM00220">
    <property type="entry name" value="S_TKc"/>
    <property type="match status" value="2"/>
</dbReference>
<dbReference type="EMBL" id="JADGIZ020000006">
    <property type="protein sequence ID" value="KAL2918547.1"/>
    <property type="molecule type" value="Genomic_DNA"/>
</dbReference>
<gene>
    <name evidence="12" type="primary">PRP40_9</name>
    <name evidence="12" type="ORF">HK105_201948</name>
</gene>
<dbReference type="Gene3D" id="1.10.510.10">
    <property type="entry name" value="Transferase(Phosphotransferase) domain 1"/>
    <property type="match status" value="3"/>
</dbReference>
<evidence type="ECO:0000256" key="9">
    <source>
        <dbReference type="SAM" id="Coils"/>
    </source>
</evidence>
<keyword evidence="2" id="KW-0433">Leucine-rich repeat</keyword>
<dbReference type="InterPro" id="IPR017441">
    <property type="entry name" value="Protein_kinase_ATP_BS"/>
</dbReference>
<dbReference type="SUPFAM" id="SSF56112">
    <property type="entry name" value="Protein kinase-like (PK-like)"/>
    <property type="match status" value="3"/>
</dbReference>
<keyword evidence="7 8" id="KW-0067">ATP-binding</keyword>
<feature type="domain" description="Protein kinase" evidence="11">
    <location>
        <begin position="947"/>
        <end position="1202"/>
    </location>
</feature>
<dbReference type="PROSITE" id="PS50011">
    <property type="entry name" value="PROTEIN_KINASE_DOM"/>
    <property type="match status" value="3"/>
</dbReference>
<evidence type="ECO:0000256" key="3">
    <source>
        <dbReference type="ARBA" id="ARBA00022679"/>
    </source>
</evidence>
<dbReference type="Pfam" id="PF22215">
    <property type="entry name" value="MLKL_N"/>
    <property type="match status" value="1"/>
</dbReference>
<feature type="domain" description="Protein kinase" evidence="11">
    <location>
        <begin position="226"/>
        <end position="480"/>
    </location>
</feature>
<proteinExistence type="predicted"/>
<dbReference type="PANTHER" id="PTHR44329:SF288">
    <property type="entry name" value="MITOGEN-ACTIVATED PROTEIN KINASE KINASE KINASE 20"/>
    <property type="match status" value="1"/>
</dbReference>
<evidence type="ECO:0000256" key="1">
    <source>
        <dbReference type="ARBA" id="ARBA00022527"/>
    </source>
</evidence>
<evidence type="ECO:0000256" key="2">
    <source>
        <dbReference type="ARBA" id="ARBA00022614"/>
    </source>
</evidence>
<evidence type="ECO:0000256" key="7">
    <source>
        <dbReference type="ARBA" id="ARBA00022840"/>
    </source>
</evidence>
<dbReference type="CDD" id="cd13999">
    <property type="entry name" value="STKc_MAP3K-like"/>
    <property type="match status" value="1"/>
</dbReference>
<dbReference type="InterPro" id="IPR051681">
    <property type="entry name" value="Ser/Thr_Kinases-Pseudokinases"/>
</dbReference>
<dbReference type="InterPro" id="IPR032675">
    <property type="entry name" value="LRR_dom_sf"/>
</dbReference>
<keyword evidence="5 8" id="KW-0547">Nucleotide-binding</keyword>
<comment type="caution">
    <text evidence="12">The sequence shown here is derived from an EMBL/GenBank/DDBJ whole genome shotgun (WGS) entry which is preliminary data.</text>
</comment>
<feature type="region of interest" description="Disordered" evidence="10">
    <location>
        <begin position="481"/>
        <end position="514"/>
    </location>
</feature>
<dbReference type="SMART" id="SM00369">
    <property type="entry name" value="LRR_TYP"/>
    <property type="match status" value="4"/>
</dbReference>
<keyword evidence="9" id="KW-0175">Coiled coil</keyword>
<evidence type="ECO:0000313" key="12">
    <source>
        <dbReference type="EMBL" id="KAL2918547.1"/>
    </source>
</evidence>
<evidence type="ECO:0000256" key="4">
    <source>
        <dbReference type="ARBA" id="ARBA00022737"/>
    </source>
</evidence>
<evidence type="ECO:0000256" key="8">
    <source>
        <dbReference type="PROSITE-ProRule" id="PRU10141"/>
    </source>
</evidence>
<dbReference type="InterPro" id="IPR001245">
    <property type="entry name" value="Ser-Thr/Tyr_kinase_cat_dom"/>
</dbReference>
<name>A0ABR4NG80_9FUNG</name>
<evidence type="ECO:0000256" key="6">
    <source>
        <dbReference type="ARBA" id="ARBA00022777"/>
    </source>
</evidence>